<proteinExistence type="predicted"/>
<feature type="region of interest" description="Disordered" evidence="1">
    <location>
        <begin position="1"/>
        <end position="42"/>
    </location>
</feature>
<dbReference type="PANTHER" id="PTHR37450:SF1">
    <property type="entry name" value="CIPC PROTEIN"/>
    <property type="match status" value="1"/>
</dbReference>
<dbReference type="PANTHER" id="PTHR37450">
    <property type="entry name" value="CIPC PROTEIN"/>
    <property type="match status" value="1"/>
</dbReference>
<name>A0A5N6Z134_9EURO</name>
<feature type="compositionally biased region" description="Polar residues" evidence="1">
    <location>
        <begin position="20"/>
        <end position="38"/>
    </location>
</feature>
<evidence type="ECO:0000313" key="3">
    <source>
        <dbReference type="Proteomes" id="UP000327118"/>
    </source>
</evidence>
<gene>
    <name evidence="2" type="ORF">BDV28DRAFT_150295</name>
</gene>
<dbReference type="OrthoDB" id="9895617at2759"/>
<keyword evidence="3" id="KW-1185">Reference proteome</keyword>
<dbReference type="InterPro" id="IPR022234">
    <property type="entry name" value="DUF3759"/>
</dbReference>
<protein>
    <submittedName>
        <fullName evidence="2">Putative phosphoglycerate mutase family protein</fullName>
    </submittedName>
</protein>
<dbReference type="EMBL" id="ML739186">
    <property type="protein sequence ID" value="KAE8351128.1"/>
    <property type="molecule type" value="Genomic_DNA"/>
</dbReference>
<evidence type="ECO:0000313" key="2">
    <source>
        <dbReference type="EMBL" id="KAE8351128.1"/>
    </source>
</evidence>
<dbReference type="AlphaFoldDB" id="A0A5N6Z134"/>
<sequence length="125" mass="13885">MSPISVSVSLRSPADRHLSRSGNDSEQAQSYNQFQNYDGSEEHKAKFSHELIAGAASYEAMKAYDDHVAKNGQPPSHEHAKEILAGLAGAFIDREFETKGLDFVDREKAKYHARQQLEEASASDF</sequence>
<dbReference type="Proteomes" id="UP000327118">
    <property type="component" value="Unassembled WGS sequence"/>
</dbReference>
<accession>A0A5N6Z134</accession>
<feature type="compositionally biased region" description="Polar residues" evidence="1">
    <location>
        <begin position="1"/>
        <end position="10"/>
    </location>
</feature>
<reference evidence="3" key="1">
    <citation type="submission" date="2019-04" db="EMBL/GenBank/DDBJ databases">
        <title>Friends and foes A comparative genomics studyof 23 Aspergillus species from section Flavi.</title>
        <authorList>
            <consortium name="DOE Joint Genome Institute"/>
            <person name="Kjaerbolling I."/>
            <person name="Vesth T."/>
            <person name="Frisvad J.C."/>
            <person name="Nybo J.L."/>
            <person name="Theobald S."/>
            <person name="Kildgaard S."/>
            <person name="Isbrandt T."/>
            <person name="Kuo A."/>
            <person name="Sato A."/>
            <person name="Lyhne E.K."/>
            <person name="Kogle M.E."/>
            <person name="Wiebenga A."/>
            <person name="Kun R.S."/>
            <person name="Lubbers R.J."/>
            <person name="Makela M.R."/>
            <person name="Barry K."/>
            <person name="Chovatia M."/>
            <person name="Clum A."/>
            <person name="Daum C."/>
            <person name="Haridas S."/>
            <person name="He G."/>
            <person name="LaButti K."/>
            <person name="Lipzen A."/>
            <person name="Mondo S."/>
            <person name="Riley R."/>
            <person name="Salamov A."/>
            <person name="Simmons B.A."/>
            <person name="Magnuson J.K."/>
            <person name="Henrissat B."/>
            <person name="Mortensen U.H."/>
            <person name="Larsen T.O."/>
            <person name="Devries R.P."/>
            <person name="Grigoriev I.V."/>
            <person name="Machida M."/>
            <person name="Baker S.E."/>
            <person name="Andersen M.R."/>
        </authorList>
    </citation>
    <scope>NUCLEOTIDE SEQUENCE [LARGE SCALE GENOMIC DNA]</scope>
    <source>
        <strain evidence="3">CBS 553.77</strain>
    </source>
</reference>
<dbReference type="Pfam" id="PF12585">
    <property type="entry name" value="DUF3759"/>
    <property type="match status" value="1"/>
</dbReference>
<evidence type="ECO:0000256" key="1">
    <source>
        <dbReference type="SAM" id="MobiDB-lite"/>
    </source>
</evidence>
<organism evidence="2 3">
    <name type="scientific">Aspergillus coremiiformis</name>
    <dbReference type="NCBI Taxonomy" id="138285"/>
    <lineage>
        <taxon>Eukaryota</taxon>
        <taxon>Fungi</taxon>
        <taxon>Dikarya</taxon>
        <taxon>Ascomycota</taxon>
        <taxon>Pezizomycotina</taxon>
        <taxon>Eurotiomycetes</taxon>
        <taxon>Eurotiomycetidae</taxon>
        <taxon>Eurotiales</taxon>
        <taxon>Aspergillaceae</taxon>
        <taxon>Aspergillus</taxon>
        <taxon>Aspergillus subgen. Circumdati</taxon>
    </lineage>
</organism>